<dbReference type="AlphaFoldDB" id="R9P313"/>
<dbReference type="SUPFAM" id="SSF103473">
    <property type="entry name" value="MFS general substrate transporter"/>
    <property type="match status" value="1"/>
</dbReference>
<dbReference type="OrthoDB" id="440553at2759"/>
<evidence type="ECO:0000256" key="5">
    <source>
        <dbReference type="ARBA" id="ARBA00023136"/>
    </source>
</evidence>
<name>R9P313_PSEHS</name>
<reference evidence="9" key="1">
    <citation type="journal article" date="2013" name="Genome Announc.">
        <title>Draft genome sequence of the basidiomycetous yeast-like fungus Pseudozyma hubeiensis SY62, which produces an abundant amount of the biosurfactant mannosylerythritol lipids.</title>
        <authorList>
            <person name="Konishi M."/>
            <person name="Hatada Y."/>
            <person name="Horiuchi J."/>
        </authorList>
    </citation>
    <scope>NUCLEOTIDE SEQUENCE [LARGE SCALE GENOMIC DNA]</scope>
    <source>
        <strain evidence="9">SY62</strain>
    </source>
</reference>
<dbReference type="InterPro" id="IPR011701">
    <property type="entry name" value="MFS"/>
</dbReference>
<gene>
    <name evidence="8" type="ORF">PHSY_003270</name>
</gene>
<evidence type="ECO:0000259" key="7">
    <source>
        <dbReference type="PROSITE" id="PS50850"/>
    </source>
</evidence>
<feature type="transmembrane region" description="Helical" evidence="6">
    <location>
        <begin position="358"/>
        <end position="382"/>
    </location>
</feature>
<dbReference type="Gene3D" id="1.20.1250.20">
    <property type="entry name" value="MFS general substrate transporter like domains"/>
    <property type="match status" value="1"/>
</dbReference>
<dbReference type="GeneID" id="24108560"/>
<dbReference type="PANTHER" id="PTHR23502">
    <property type="entry name" value="MAJOR FACILITATOR SUPERFAMILY"/>
    <property type="match status" value="1"/>
</dbReference>
<evidence type="ECO:0000256" key="1">
    <source>
        <dbReference type="ARBA" id="ARBA00004141"/>
    </source>
</evidence>
<keyword evidence="4 6" id="KW-1133">Transmembrane helix</keyword>
<feature type="transmembrane region" description="Helical" evidence="6">
    <location>
        <begin position="332"/>
        <end position="352"/>
    </location>
</feature>
<dbReference type="EMBL" id="DF238796">
    <property type="protein sequence ID" value="GAC95694.1"/>
    <property type="molecule type" value="Genomic_DNA"/>
</dbReference>
<evidence type="ECO:0000256" key="2">
    <source>
        <dbReference type="ARBA" id="ARBA00022448"/>
    </source>
</evidence>
<dbReference type="PANTHER" id="PTHR23502:SF51">
    <property type="entry name" value="QUINIDINE RESISTANCE PROTEIN 1-RELATED"/>
    <property type="match status" value="1"/>
</dbReference>
<sequence>MLTLPPNQVHGRRPIYISTFLIFVLANIGLSFTTSYPVLLVLRVFQAVGACSAIAIGAGTIADVTEPNERGSYMGYYALAQYTGLAIGPVIGGALSRRWDYHATFFFLTALSGPFLIFMVLCLVETLRSIVGNGSALVRGIYRPLLQPRPVSSVANSPRPPMKHPLSTPQQFGFLQPFLVFTRPETSLAIIAYSIVYASYYLSSASLPYLFKKVYGLDELWIGVSFVPSGVGCVVGTVLAGKILDWDYRRAVAKGATPVRMTRVRLQSAWIYLPCYSVSLLAYGWSVGEKLHIALPVVFQFAVGFFSIMYFTNINTLIVDLYPGKAASATAAVNLGRCVLGAGAVAVVQPMIAAVGAGWTFTVGAVLTLFIGLVCQALIYLYGEIWAAAGERTQ</sequence>
<evidence type="ECO:0000313" key="8">
    <source>
        <dbReference type="EMBL" id="GAC95694.1"/>
    </source>
</evidence>
<dbReference type="InterPro" id="IPR036259">
    <property type="entry name" value="MFS_trans_sf"/>
</dbReference>
<feature type="transmembrane region" description="Helical" evidence="6">
    <location>
        <begin position="293"/>
        <end position="311"/>
    </location>
</feature>
<dbReference type="Pfam" id="PF07690">
    <property type="entry name" value="MFS_1"/>
    <property type="match status" value="1"/>
</dbReference>
<dbReference type="GO" id="GO:0022857">
    <property type="term" value="F:transmembrane transporter activity"/>
    <property type="evidence" value="ECO:0007669"/>
    <property type="project" value="InterPro"/>
</dbReference>
<organism evidence="8 9">
    <name type="scientific">Pseudozyma hubeiensis (strain SY62)</name>
    <name type="common">Yeast</name>
    <dbReference type="NCBI Taxonomy" id="1305764"/>
    <lineage>
        <taxon>Eukaryota</taxon>
        <taxon>Fungi</taxon>
        <taxon>Dikarya</taxon>
        <taxon>Basidiomycota</taxon>
        <taxon>Ustilaginomycotina</taxon>
        <taxon>Ustilaginomycetes</taxon>
        <taxon>Ustilaginales</taxon>
        <taxon>Ustilaginaceae</taxon>
        <taxon>Pseudozyma</taxon>
    </lineage>
</organism>
<dbReference type="Proteomes" id="UP000014071">
    <property type="component" value="Unassembled WGS sequence"/>
</dbReference>
<comment type="subcellular location">
    <subcellularLocation>
        <location evidence="1">Membrane</location>
        <topology evidence="1">Multi-pass membrane protein</topology>
    </subcellularLocation>
</comment>
<feature type="transmembrane region" description="Helical" evidence="6">
    <location>
        <begin position="40"/>
        <end position="62"/>
    </location>
</feature>
<feature type="domain" description="Major facilitator superfamily (MFS) profile" evidence="7">
    <location>
        <begin position="1"/>
        <end position="383"/>
    </location>
</feature>
<feature type="transmembrane region" description="Helical" evidence="6">
    <location>
        <begin position="15"/>
        <end position="34"/>
    </location>
</feature>
<feature type="transmembrane region" description="Helical" evidence="6">
    <location>
        <begin position="74"/>
        <end position="95"/>
    </location>
</feature>
<evidence type="ECO:0000313" key="9">
    <source>
        <dbReference type="Proteomes" id="UP000014071"/>
    </source>
</evidence>
<evidence type="ECO:0000256" key="3">
    <source>
        <dbReference type="ARBA" id="ARBA00022692"/>
    </source>
</evidence>
<feature type="transmembrane region" description="Helical" evidence="6">
    <location>
        <begin position="188"/>
        <end position="208"/>
    </location>
</feature>
<dbReference type="RefSeq" id="XP_012189281.1">
    <property type="nucleotide sequence ID" value="XM_012333891.1"/>
</dbReference>
<dbReference type="HOGENOM" id="CLU_008455_8_4_1"/>
<dbReference type="InterPro" id="IPR020846">
    <property type="entry name" value="MFS_dom"/>
</dbReference>
<evidence type="ECO:0000256" key="6">
    <source>
        <dbReference type="SAM" id="Phobius"/>
    </source>
</evidence>
<keyword evidence="5 6" id="KW-0472">Membrane</keyword>
<dbReference type="PROSITE" id="PS50850">
    <property type="entry name" value="MFS"/>
    <property type="match status" value="1"/>
</dbReference>
<keyword evidence="3 6" id="KW-0812">Transmembrane</keyword>
<protein>
    <submittedName>
        <fullName evidence="8">Major facilitator super</fullName>
    </submittedName>
</protein>
<dbReference type="eggNOG" id="KOG0255">
    <property type="taxonomic scope" value="Eukaryota"/>
</dbReference>
<proteinExistence type="predicted"/>
<dbReference type="STRING" id="1305764.R9P313"/>
<feature type="transmembrane region" description="Helical" evidence="6">
    <location>
        <begin position="269"/>
        <end position="287"/>
    </location>
</feature>
<dbReference type="GO" id="GO:0005886">
    <property type="term" value="C:plasma membrane"/>
    <property type="evidence" value="ECO:0007669"/>
    <property type="project" value="TreeGrafter"/>
</dbReference>
<feature type="transmembrane region" description="Helical" evidence="6">
    <location>
        <begin position="220"/>
        <end position="240"/>
    </location>
</feature>
<accession>R9P313</accession>
<keyword evidence="9" id="KW-1185">Reference proteome</keyword>
<evidence type="ECO:0000256" key="4">
    <source>
        <dbReference type="ARBA" id="ARBA00022989"/>
    </source>
</evidence>
<feature type="transmembrane region" description="Helical" evidence="6">
    <location>
        <begin position="101"/>
        <end position="124"/>
    </location>
</feature>
<keyword evidence="2" id="KW-0813">Transport</keyword>